<evidence type="ECO:0000313" key="3">
    <source>
        <dbReference type="Proteomes" id="UP000504756"/>
    </source>
</evidence>
<name>A0A6L2ZXQ3_9LACT</name>
<dbReference type="InterPro" id="IPR009928">
    <property type="entry name" value="DnaI_N"/>
</dbReference>
<protein>
    <submittedName>
        <fullName evidence="2">Primosomal protein DnaI</fullName>
    </submittedName>
</protein>
<comment type="caution">
    <text evidence="2">The sequence shown here is derived from an EMBL/GenBank/DDBJ whole genome shotgun (WGS) entry which is preliminary data.</text>
</comment>
<dbReference type="GO" id="GO:0006260">
    <property type="term" value="P:DNA replication"/>
    <property type="evidence" value="ECO:0007669"/>
    <property type="project" value="TreeGrafter"/>
</dbReference>
<evidence type="ECO:0000313" key="2">
    <source>
        <dbReference type="EMBL" id="GFO52280.1"/>
    </source>
</evidence>
<dbReference type="RefSeq" id="WP_176490489.1">
    <property type="nucleotide sequence ID" value="NZ_BLXU01000009.1"/>
</dbReference>
<dbReference type="PANTHER" id="PTHR30050">
    <property type="entry name" value="CHROMOSOMAL REPLICATION INITIATOR PROTEIN DNAA"/>
    <property type="match status" value="1"/>
</dbReference>
<dbReference type="SMART" id="SM00382">
    <property type="entry name" value="AAA"/>
    <property type="match status" value="1"/>
</dbReference>
<dbReference type="Proteomes" id="UP000504756">
    <property type="component" value="Unassembled WGS sequence"/>
</dbReference>
<dbReference type="InterPro" id="IPR003593">
    <property type="entry name" value="AAA+_ATPase"/>
</dbReference>
<dbReference type="Pfam" id="PF01695">
    <property type="entry name" value="IstB_IS21"/>
    <property type="match status" value="1"/>
</dbReference>
<dbReference type="InterPro" id="IPR002611">
    <property type="entry name" value="IstB_ATP-bd"/>
</dbReference>
<feature type="domain" description="AAA+ ATPase" evidence="1">
    <location>
        <begin position="151"/>
        <end position="274"/>
    </location>
</feature>
<sequence length="297" mass="34354">MQSIGSVIGKNSKIKDNFKKLIKEVLDDQEIKDFISEHNMSEDEISRSYSRFFEYVKERDKFNSGEQTLMKGHKPVLVMSDNFATVSYQETEELIRTRKQQKDYTRLNRDSIINDNTVRKATFENFIAETEEEKAALGFMKRIAQYYKKGGTGNTVLSGPAGTGKSHLSMAVLKECLENENTTVLFISFSETLDLMKDYFGNKSSQYSPEYFKRLMSEVDLLVIDDIGAEKITEYSQDVLTKVLDSRTETIITTNLDSKELRNKYHGRIYSRIFRGIDNKAFNFKDIKDKRVSQLPF</sequence>
<gene>
    <name evidence="2" type="primary">dnaI_2</name>
    <name evidence="2" type="ORF">ikelab_15550</name>
</gene>
<evidence type="ECO:0000259" key="1">
    <source>
        <dbReference type="SMART" id="SM00382"/>
    </source>
</evidence>
<organism evidence="2 3">
    <name type="scientific">Lactococcus garvieae</name>
    <dbReference type="NCBI Taxonomy" id="1363"/>
    <lineage>
        <taxon>Bacteria</taxon>
        <taxon>Bacillati</taxon>
        <taxon>Bacillota</taxon>
        <taxon>Bacilli</taxon>
        <taxon>Lactobacillales</taxon>
        <taxon>Streptococcaceae</taxon>
        <taxon>Lactococcus</taxon>
    </lineage>
</organism>
<dbReference type="InterPro" id="IPR027417">
    <property type="entry name" value="P-loop_NTPase"/>
</dbReference>
<accession>A0A6L2ZXQ3</accession>
<proteinExistence type="predicted"/>
<dbReference type="SUPFAM" id="SSF52540">
    <property type="entry name" value="P-loop containing nucleoside triphosphate hydrolases"/>
    <property type="match status" value="1"/>
</dbReference>
<dbReference type="GO" id="GO:0005524">
    <property type="term" value="F:ATP binding"/>
    <property type="evidence" value="ECO:0007669"/>
    <property type="project" value="InterPro"/>
</dbReference>
<reference evidence="2 3" key="1">
    <citation type="submission" date="2020-06" db="EMBL/GenBank/DDBJ databases">
        <title>Draft genome sequence of Lactic acid bacteria from Okinawan-style tofu.</title>
        <authorList>
            <person name="Takara I."/>
            <person name="Ikematsu S."/>
        </authorList>
    </citation>
    <scope>NUCLEOTIDE SEQUENCE [LARGE SCALE GENOMIC DNA]</scope>
    <source>
        <strain evidence="3">lg38</strain>
    </source>
</reference>
<dbReference type="CDD" id="cd00009">
    <property type="entry name" value="AAA"/>
    <property type="match status" value="1"/>
</dbReference>
<dbReference type="EMBL" id="BLXU01000009">
    <property type="protein sequence ID" value="GFO52280.1"/>
    <property type="molecule type" value="Genomic_DNA"/>
</dbReference>
<dbReference type="Pfam" id="PF07319">
    <property type="entry name" value="DnaI_N"/>
    <property type="match status" value="1"/>
</dbReference>
<dbReference type="Gene3D" id="3.40.50.300">
    <property type="entry name" value="P-loop containing nucleotide triphosphate hydrolases"/>
    <property type="match status" value="1"/>
</dbReference>
<dbReference type="AlphaFoldDB" id="A0A6L2ZXQ3"/>
<dbReference type="PANTHER" id="PTHR30050:SF4">
    <property type="entry name" value="ATP-BINDING PROTEIN RV3427C IN INSERTION SEQUENCE-RELATED"/>
    <property type="match status" value="1"/>
</dbReference>